<dbReference type="InterPro" id="IPR013106">
    <property type="entry name" value="Ig_V-set"/>
</dbReference>
<keyword evidence="10" id="KW-0732">Signal</keyword>
<gene>
    <name evidence="13" type="primary">LOC100368802</name>
</gene>
<dbReference type="Pfam" id="PF07686">
    <property type="entry name" value="V-set"/>
    <property type="match status" value="1"/>
</dbReference>
<feature type="domain" description="Ig-like" evidence="11">
    <location>
        <begin position="242"/>
        <end position="335"/>
    </location>
</feature>
<organism evidence="12 13">
    <name type="scientific">Saccoglossus kowalevskii</name>
    <name type="common">Acorn worm</name>
    <dbReference type="NCBI Taxonomy" id="10224"/>
    <lineage>
        <taxon>Eukaryota</taxon>
        <taxon>Metazoa</taxon>
        <taxon>Hemichordata</taxon>
        <taxon>Enteropneusta</taxon>
        <taxon>Harrimaniidae</taxon>
        <taxon>Saccoglossus</taxon>
    </lineage>
</organism>
<comment type="subcellular location">
    <subcellularLocation>
        <location evidence="1">Membrane</location>
        <topology evidence="1">Single-pass type I membrane protein</topology>
    </subcellularLocation>
</comment>
<dbReference type="RefSeq" id="XP_006821751.1">
    <property type="nucleotide sequence ID" value="XM_006821688.1"/>
</dbReference>
<evidence type="ECO:0000256" key="4">
    <source>
        <dbReference type="ARBA" id="ARBA00023136"/>
    </source>
</evidence>
<dbReference type="SMART" id="SM00408">
    <property type="entry name" value="IGc2"/>
    <property type="match status" value="6"/>
</dbReference>
<feature type="domain" description="Ig-like" evidence="11">
    <location>
        <begin position="36"/>
        <end position="127"/>
    </location>
</feature>
<dbReference type="InterPro" id="IPR003599">
    <property type="entry name" value="Ig_sub"/>
</dbReference>
<evidence type="ECO:0000313" key="12">
    <source>
        <dbReference type="Proteomes" id="UP000694865"/>
    </source>
</evidence>
<evidence type="ECO:0000256" key="10">
    <source>
        <dbReference type="SAM" id="SignalP"/>
    </source>
</evidence>
<evidence type="ECO:0000256" key="2">
    <source>
        <dbReference type="ARBA" id="ARBA00022692"/>
    </source>
</evidence>
<dbReference type="InterPro" id="IPR007110">
    <property type="entry name" value="Ig-like_dom"/>
</dbReference>
<dbReference type="CDD" id="cd00096">
    <property type="entry name" value="Ig"/>
    <property type="match status" value="1"/>
</dbReference>
<dbReference type="SUPFAM" id="SSF48726">
    <property type="entry name" value="Immunoglobulin"/>
    <property type="match status" value="6"/>
</dbReference>
<protein>
    <submittedName>
        <fullName evidence="13">Titin-like</fullName>
    </submittedName>
</protein>
<keyword evidence="12" id="KW-1185">Reference proteome</keyword>
<evidence type="ECO:0000256" key="9">
    <source>
        <dbReference type="SAM" id="Phobius"/>
    </source>
</evidence>
<evidence type="ECO:0000256" key="7">
    <source>
        <dbReference type="ARBA" id="ARBA00023319"/>
    </source>
</evidence>
<dbReference type="PANTHER" id="PTHR11640:SF31">
    <property type="entry name" value="IRREGULAR CHIASM C-ROUGHEST PROTEIN-RELATED"/>
    <property type="match status" value="1"/>
</dbReference>
<name>A0ABM0MP10_SACKO</name>
<dbReference type="InterPro" id="IPR003598">
    <property type="entry name" value="Ig_sub2"/>
</dbReference>
<evidence type="ECO:0000256" key="5">
    <source>
        <dbReference type="ARBA" id="ARBA00023157"/>
    </source>
</evidence>
<dbReference type="InterPro" id="IPR013783">
    <property type="entry name" value="Ig-like_fold"/>
</dbReference>
<keyword evidence="2 9" id="KW-0812">Transmembrane</keyword>
<accession>A0ABM0MP10</accession>
<evidence type="ECO:0000256" key="3">
    <source>
        <dbReference type="ARBA" id="ARBA00022989"/>
    </source>
</evidence>
<reference evidence="13" key="1">
    <citation type="submission" date="2025-08" db="UniProtKB">
        <authorList>
            <consortium name="RefSeq"/>
        </authorList>
    </citation>
    <scope>IDENTIFICATION</scope>
    <source>
        <tissue evidence="13">Testes</tissue>
    </source>
</reference>
<dbReference type="Gene3D" id="2.60.40.10">
    <property type="entry name" value="Immunoglobulins"/>
    <property type="match status" value="6"/>
</dbReference>
<dbReference type="GeneID" id="100368802"/>
<feature type="chain" id="PRO_5046412006" evidence="10">
    <location>
        <begin position="30"/>
        <end position="940"/>
    </location>
</feature>
<evidence type="ECO:0000256" key="1">
    <source>
        <dbReference type="ARBA" id="ARBA00004479"/>
    </source>
</evidence>
<feature type="compositionally biased region" description="Basic residues" evidence="8">
    <location>
        <begin position="761"/>
        <end position="773"/>
    </location>
</feature>
<feature type="domain" description="Ig-like" evidence="11">
    <location>
        <begin position="347"/>
        <end position="441"/>
    </location>
</feature>
<evidence type="ECO:0000256" key="8">
    <source>
        <dbReference type="SAM" id="MobiDB-lite"/>
    </source>
</evidence>
<dbReference type="SMART" id="SM00409">
    <property type="entry name" value="IG"/>
    <property type="match status" value="6"/>
</dbReference>
<dbReference type="PROSITE" id="PS50835">
    <property type="entry name" value="IG_LIKE"/>
    <property type="match status" value="6"/>
</dbReference>
<evidence type="ECO:0000259" key="11">
    <source>
        <dbReference type="PROSITE" id="PS50835"/>
    </source>
</evidence>
<dbReference type="Pfam" id="PF07679">
    <property type="entry name" value="I-set"/>
    <property type="match status" value="3"/>
</dbReference>
<dbReference type="Pfam" id="PF13927">
    <property type="entry name" value="Ig_3"/>
    <property type="match status" value="1"/>
</dbReference>
<feature type="domain" description="Ig-like" evidence="11">
    <location>
        <begin position="447"/>
        <end position="533"/>
    </location>
</feature>
<dbReference type="InterPro" id="IPR051275">
    <property type="entry name" value="Cell_adhesion_signaling"/>
</dbReference>
<feature type="compositionally biased region" description="Basic residues" evidence="8">
    <location>
        <begin position="912"/>
        <end position="921"/>
    </location>
</feature>
<dbReference type="Pfam" id="PF08205">
    <property type="entry name" value="C2-set_2"/>
    <property type="match status" value="1"/>
</dbReference>
<proteinExistence type="predicted"/>
<keyword evidence="3 9" id="KW-1133">Transmembrane helix</keyword>
<keyword evidence="6" id="KW-0325">Glycoprotein</keyword>
<keyword evidence="4 9" id="KW-0472">Membrane</keyword>
<feature type="domain" description="Ig-like" evidence="11">
    <location>
        <begin position="546"/>
        <end position="637"/>
    </location>
</feature>
<sequence>MNLKMAESTFLQVLIRVLLSTSMLQLVFAQQSFRAPLPTDTPATVNAVVTFECTVDNKAGILTWSKGGVEISSDAAITNGNSRLAITGNHQSGEYNLQISSIVNGDAGTYDCAVSANGAIAAIGPVSAVLSVGPPQAFLTQPSDVDATVGDTLTLTCSVSDKVDQLVWVKDGAVLSRDYTRLTSDTRISVVDGGNSGTVFNLQIITAVVEDSGSYQCTVSGTTTGHPDLDSTTATVTVNAFQAFVNQPSDTIVFSGKSAVLRCEVSDLVGEVTWYKDNVKISDGTNVLLAGSRITIEGDTSQGEYNLKIVLASEDDEGGYHCQVSAVGNNDRLFSTVGRLSVNSEGQILTVVPDDETVRVSETTTMNCAVANKQQNVIWLKGGDIVSTDTVVSDSYNERFSITGDQTEGEYNLRITNIEMEDGGGYYCGFGGTLSSLATLTVLAADPPASGNPQCFPPQGELVEDDNVTLICSSQGGNPPATLTWSRSGVDLEGVVMQSAYGIRMGLPLHLMPDLQGAVFICTSNHVTHTEIHACSVGPLEIQLIPRITIDVSPSVMEIQEGAQGHFTCNATGNPPVTSYSWSYEGSTINSTDRRFQFEEDKTVLRLLSAEKNMDDAKVWCVATSDADTQKATASIKIQGFVQDEEDTLTFKILAAVVALVAGIIIAGVVIAAIVYCVWKKRTEDDDDDDDDDDENIIVHKDRAVISHMVGPSNTAKSGGIVTKANFFASGSKPKGLPPLKNGYPGAPGDNDYYEVVYEKHGKRRRRKKKSRRNVVDPSDNDSKPYSHDNKRDKAHNNHVDSKRRSDHKDDDERRPRSSKRRHDDSRRSDRGSKSHSRRDDVEMREVDGDEERPRRKDRRSRSEPRPSSRYDDRYDGEYRAKSQERSHRRDKDRSRYRERDRSRDREDSDRQRRRHRKQRRSSGDELIYQYRKTLEEISD</sequence>
<keyword evidence="7" id="KW-0393">Immunoglobulin domain</keyword>
<dbReference type="InterPro" id="IPR013098">
    <property type="entry name" value="Ig_I-set"/>
</dbReference>
<feature type="transmembrane region" description="Helical" evidence="9">
    <location>
        <begin position="653"/>
        <end position="679"/>
    </location>
</feature>
<dbReference type="Proteomes" id="UP000694865">
    <property type="component" value="Unplaced"/>
</dbReference>
<evidence type="ECO:0000256" key="6">
    <source>
        <dbReference type="ARBA" id="ARBA00023180"/>
    </source>
</evidence>
<feature type="region of interest" description="Disordered" evidence="8">
    <location>
        <begin position="732"/>
        <end position="928"/>
    </location>
</feature>
<keyword evidence="5" id="KW-1015">Disulfide bond</keyword>
<dbReference type="SMART" id="SM00406">
    <property type="entry name" value="IGv"/>
    <property type="match status" value="4"/>
</dbReference>
<feature type="domain" description="Ig-like" evidence="11">
    <location>
        <begin position="135"/>
        <end position="237"/>
    </location>
</feature>
<evidence type="ECO:0000313" key="13">
    <source>
        <dbReference type="RefSeq" id="XP_006821751.1"/>
    </source>
</evidence>
<feature type="signal peptide" evidence="10">
    <location>
        <begin position="1"/>
        <end position="29"/>
    </location>
</feature>
<dbReference type="InterPro" id="IPR013162">
    <property type="entry name" value="CD80_C2-set"/>
</dbReference>
<feature type="compositionally biased region" description="Basic and acidic residues" evidence="8">
    <location>
        <begin position="781"/>
        <end position="911"/>
    </location>
</feature>
<dbReference type="InterPro" id="IPR036179">
    <property type="entry name" value="Ig-like_dom_sf"/>
</dbReference>
<dbReference type="PANTHER" id="PTHR11640">
    <property type="entry name" value="NEPHRIN"/>
    <property type="match status" value="1"/>
</dbReference>